<evidence type="ECO:0000313" key="3">
    <source>
        <dbReference type="Proteomes" id="UP000639606"/>
    </source>
</evidence>
<dbReference type="InterPro" id="IPR050620">
    <property type="entry name" value="Thioredoxin_H-type-like"/>
</dbReference>
<dbReference type="CDD" id="cd02947">
    <property type="entry name" value="TRX_family"/>
    <property type="match status" value="1"/>
</dbReference>
<dbReference type="PROSITE" id="PS51352">
    <property type="entry name" value="THIOREDOXIN_2"/>
    <property type="match status" value="1"/>
</dbReference>
<evidence type="ECO:0000313" key="2">
    <source>
        <dbReference type="EMBL" id="GGP68167.1"/>
    </source>
</evidence>
<name>A0A918APW6_9PSEU</name>
<reference evidence="2" key="1">
    <citation type="journal article" date="2014" name="Int. J. Syst. Evol. Microbiol.">
        <title>Complete genome sequence of Corynebacterium casei LMG S-19264T (=DSM 44701T), isolated from a smear-ripened cheese.</title>
        <authorList>
            <consortium name="US DOE Joint Genome Institute (JGI-PGF)"/>
            <person name="Walter F."/>
            <person name="Albersmeier A."/>
            <person name="Kalinowski J."/>
            <person name="Ruckert C."/>
        </authorList>
    </citation>
    <scope>NUCLEOTIDE SEQUENCE</scope>
    <source>
        <strain evidence="2">JCM 3313</strain>
    </source>
</reference>
<evidence type="ECO:0000259" key="1">
    <source>
        <dbReference type="PROSITE" id="PS51352"/>
    </source>
</evidence>
<dbReference type="Pfam" id="PF00085">
    <property type="entry name" value="Thioredoxin"/>
    <property type="match status" value="1"/>
</dbReference>
<proteinExistence type="predicted"/>
<sequence length="125" mass="13748">MPDDTAGLIELRAEDFEDVLAGNDFLVINFGASWCGPCRAFRTAYTDTADENRDITFALVDVEKQPELRTAFDVEAIPKIAVLRGGALVFAHEGALPEEALQDVLRQVRELDVEELRRAAAASRA</sequence>
<dbReference type="InterPro" id="IPR013766">
    <property type="entry name" value="Thioredoxin_domain"/>
</dbReference>
<feature type="domain" description="Thioredoxin" evidence="1">
    <location>
        <begin position="1"/>
        <end position="110"/>
    </location>
</feature>
<dbReference type="RefSeq" id="WP_189225394.1">
    <property type="nucleotide sequence ID" value="NZ_BMRG01000010.1"/>
</dbReference>
<reference evidence="2" key="2">
    <citation type="submission" date="2020-09" db="EMBL/GenBank/DDBJ databases">
        <authorList>
            <person name="Sun Q."/>
            <person name="Ohkuma M."/>
        </authorList>
    </citation>
    <scope>NUCLEOTIDE SEQUENCE</scope>
    <source>
        <strain evidence="2">JCM 3313</strain>
    </source>
</reference>
<dbReference type="SUPFAM" id="SSF52833">
    <property type="entry name" value="Thioredoxin-like"/>
    <property type="match status" value="1"/>
</dbReference>
<dbReference type="InterPro" id="IPR036249">
    <property type="entry name" value="Thioredoxin-like_sf"/>
</dbReference>
<accession>A0A918APW6</accession>
<comment type="caution">
    <text evidence="2">The sequence shown here is derived from an EMBL/GenBank/DDBJ whole genome shotgun (WGS) entry which is preliminary data.</text>
</comment>
<dbReference type="PANTHER" id="PTHR10438:SF468">
    <property type="entry name" value="THIOREDOXIN-1-RELATED"/>
    <property type="match status" value="1"/>
</dbReference>
<dbReference type="EMBL" id="BMRG01000010">
    <property type="protein sequence ID" value="GGP68167.1"/>
    <property type="molecule type" value="Genomic_DNA"/>
</dbReference>
<dbReference type="Proteomes" id="UP000639606">
    <property type="component" value="Unassembled WGS sequence"/>
</dbReference>
<protein>
    <submittedName>
        <fullName evidence="2">Thioredoxin</fullName>
    </submittedName>
</protein>
<dbReference type="Gene3D" id="3.40.30.10">
    <property type="entry name" value="Glutaredoxin"/>
    <property type="match status" value="1"/>
</dbReference>
<dbReference type="AlphaFoldDB" id="A0A918APW6"/>
<gene>
    <name evidence="2" type="ORF">GCM10010185_46230</name>
</gene>
<keyword evidence="3" id="KW-1185">Reference proteome</keyword>
<organism evidence="2 3">
    <name type="scientific">Saccharothrix coeruleofusca</name>
    <dbReference type="NCBI Taxonomy" id="33919"/>
    <lineage>
        <taxon>Bacteria</taxon>
        <taxon>Bacillati</taxon>
        <taxon>Actinomycetota</taxon>
        <taxon>Actinomycetes</taxon>
        <taxon>Pseudonocardiales</taxon>
        <taxon>Pseudonocardiaceae</taxon>
        <taxon>Saccharothrix</taxon>
    </lineage>
</organism>
<dbReference type="PANTHER" id="PTHR10438">
    <property type="entry name" value="THIOREDOXIN"/>
    <property type="match status" value="1"/>
</dbReference>